<organism evidence="2 3">
    <name type="scientific">Ceratocystis fimbriata CBS 114723</name>
    <dbReference type="NCBI Taxonomy" id="1035309"/>
    <lineage>
        <taxon>Eukaryota</taxon>
        <taxon>Fungi</taxon>
        <taxon>Dikarya</taxon>
        <taxon>Ascomycota</taxon>
        <taxon>Pezizomycotina</taxon>
        <taxon>Sordariomycetes</taxon>
        <taxon>Hypocreomycetidae</taxon>
        <taxon>Microascales</taxon>
        <taxon>Ceratocystidaceae</taxon>
        <taxon>Ceratocystis</taxon>
    </lineage>
</organism>
<feature type="chain" id="PRO_5012248326" evidence="1">
    <location>
        <begin position="22"/>
        <end position="264"/>
    </location>
</feature>
<comment type="caution">
    <text evidence="2">The sequence shown here is derived from an EMBL/GenBank/DDBJ whole genome shotgun (WGS) entry which is preliminary data.</text>
</comment>
<sequence>MKFPCLSSATRALLMSGLAQAGVFEEHGYEVENIGHTHAVFSPQYLKSFVFLDLISFYPETKIAAIYIAKNDEEQIHENKLSLSEIFVSLCQIHDFGSDDMRGLVFDIYEDLEVNRVIGRIRSSRDLGPKEEVEVIPGSSEWDIILDTEYYTRMLQVTNKQVIKILLMSQDRPDWGDSTYSVDRIYFSFLASTNKASVTGMEGVHAETLAFETRPEVDGEDEETVLKAKFAEEEEKEIRSLATISNYASGRRLAASDMAGTLAS</sequence>
<reference evidence="2 3" key="1">
    <citation type="journal article" date="2013" name="Fungal Biol.">
        <title>Analysis of microsatellite markers in the genome of the plant pathogen Ceratocystis fimbriata.</title>
        <authorList>
            <person name="Simpson M.C."/>
            <person name="Wilken P.M."/>
            <person name="Coetzee M.P."/>
            <person name="Wingfield M.J."/>
            <person name="Wingfield B.D."/>
        </authorList>
    </citation>
    <scope>NUCLEOTIDE SEQUENCE [LARGE SCALE GENOMIC DNA]</scope>
    <source>
        <strain evidence="2 3">CBS 114723</strain>
    </source>
</reference>
<protein>
    <submittedName>
        <fullName evidence="2">Uncharacterized protein</fullName>
    </submittedName>
</protein>
<reference evidence="2 3" key="2">
    <citation type="journal article" date="2013" name="IMA Fungus">
        <title>IMA Genome-F 1: Ceratocystis fimbriata: Draft nuclear genome sequence for the plant pathogen, Ceratocystis fimbriata.</title>
        <authorList>
            <person name="Wilken P.M."/>
            <person name="Steenkamp E.T."/>
            <person name="Wingfield M.J."/>
            <person name="de Beer Z.W."/>
            <person name="Wingfield B.D."/>
        </authorList>
    </citation>
    <scope>NUCLEOTIDE SEQUENCE [LARGE SCALE GENOMIC DNA]</scope>
    <source>
        <strain evidence="2 3">CBS 114723</strain>
    </source>
</reference>
<keyword evidence="3" id="KW-1185">Reference proteome</keyword>
<gene>
    <name evidence="2" type="ORF">CFIMG_007390RA00001</name>
</gene>
<dbReference type="Proteomes" id="UP000222788">
    <property type="component" value="Unassembled WGS sequence"/>
</dbReference>
<evidence type="ECO:0000256" key="1">
    <source>
        <dbReference type="SAM" id="SignalP"/>
    </source>
</evidence>
<name>A0A2C5WXY4_9PEZI</name>
<dbReference type="AlphaFoldDB" id="A0A2C5WXY4"/>
<keyword evidence="1" id="KW-0732">Signal</keyword>
<feature type="signal peptide" evidence="1">
    <location>
        <begin position="1"/>
        <end position="21"/>
    </location>
</feature>
<evidence type="ECO:0000313" key="3">
    <source>
        <dbReference type="Proteomes" id="UP000222788"/>
    </source>
</evidence>
<dbReference type="EMBL" id="APWK03000124">
    <property type="protein sequence ID" value="PHH50570.1"/>
    <property type="molecule type" value="Genomic_DNA"/>
</dbReference>
<accession>A0A2C5WXY4</accession>
<proteinExistence type="predicted"/>
<evidence type="ECO:0000313" key="2">
    <source>
        <dbReference type="EMBL" id="PHH50570.1"/>
    </source>
</evidence>